<comment type="catalytic activity">
    <reaction evidence="1 3">
        <text>(6S)-5-formyl-5,6,7,8-tetrahydrofolate + ATP = (6R)-5,10-methenyltetrahydrofolate + ADP + phosphate</text>
        <dbReference type="Rhea" id="RHEA:10488"/>
        <dbReference type="ChEBI" id="CHEBI:30616"/>
        <dbReference type="ChEBI" id="CHEBI:43474"/>
        <dbReference type="ChEBI" id="CHEBI:57455"/>
        <dbReference type="ChEBI" id="CHEBI:57457"/>
        <dbReference type="ChEBI" id="CHEBI:456216"/>
        <dbReference type="EC" id="6.3.3.2"/>
    </reaction>
</comment>
<evidence type="ECO:0000256" key="3">
    <source>
        <dbReference type="RuleBase" id="RU361279"/>
    </source>
</evidence>
<dbReference type="NCBIfam" id="TIGR02727">
    <property type="entry name" value="MTHFS_bact"/>
    <property type="match status" value="1"/>
</dbReference>
<reference evidence="5" key="2">
    <citation type="submission" date="2021-04" db="EMBL/GenBank/DDBJ databases">
        <authorList>
            <person name="Podell S."/>
        </authorList>
    </citation>
    <scope>NUCLEOTIDE SEQUENCE</scope>
    <source>
        <strain evidence="5">Hildebrandi</strain>
    </source>
</reference>
<keyword evidence="6" id="KW-1185">Reference proteome</keyword>
<dbReference type="GO" id="GO:0005739">
    <property type="term" value="C:mitochondrion"/>
    <property type="evidence" value="ECO:0007669"/>
    <property type="project" value="TreeGrafter"/>
</dbReference>
<evidence type="ECO:0000256" key="4">
    <source>
        <dbReference type="SAM" id="Coils"/>
    </source>
</evidence>
<dbReference type="PANTHER" id="PTHR23407:SF1">
    <property type="entry name" value="5-FORMYLTETRAHYDROFOLATE CYCLO-LIGASE"/>
    <property type="match status" value="1"/>
</dbReference>
<dbReference type="GO" id="GO:0005524">
    <property type="term" value="F:ATP binding"/>
    <property type="evidence" value="ECO:0007669"/>
    <property type="project" value="UniProtKB-KW"/>
</dbReference>
<reference evidence="5" key="1">
    <citation type="journal article" date="2021" name="Sci. Rep.">
        <title>Diploid genomic architecture of Nitzschia inconspicua, an elite biomass production diatom.</title>
        <authorList>
            <person name="Oliver A."/>
            <person name="Podell S."/>
            <person name="Pinowska A."/>
            <person name="Traller J.C."/>
            <person name="Smith S.R."/>
            <person name="McClure R."/>
            <person name="Beliaev A."/>
            <person name="Bohutskyi P."/>
            <person name="Hill E.A."/>
            <person name="Rabines A."/>
            <person name="Zheng H."/>
            <person name="Allen L.Z."/>
            <person name="Kuo A."/>
            <person name="Grigoriev I.V."/>
            <person name="Allen A.E."/>
            <person name="Hazlebeck D."/>
            <person name="Allen E.E."/>
        </authorList>
    </citation>
    <scope>NUCLEOTIDE SEQUENCE</scope>
    <source>
        <strain evidence="5">Hildebrandi</strain>
    </source>
</reference>
<evidence type="ECO:0000313" key="6">
    <source>
        <dbReference type="Proteomes" id="UP000693970"/>
    </source>
</evidence>
<dbReference type="GO" id="GO:0046872">
    <property type="term" value="F:metal ion binding"/>
    <property type="evidence" value="ECO:0007669"/>
    <property type="project" value="UniProtKB-KW"/>
</dbReference>
<dbReference type="OrthoDB" id="2015992at2759"/>
<dbReference type="GO" id="GO:0035999">
    <property type="term" value="P:tetrahydrofolate interconversion"/>
    <property type="evidence" value="ECO:0007669"/>
    <property type="project" value="TreeGrafter"/>
</dbReference>
<dbReference type="InterPro" id="IPR002698">
    <property type="entry name" value="FTHF_cligase"/>
</dbReference>
<organism evidence="5 6">
    <name type="scientific">Nitzschia inconspicua</name>
    <dbReference type="NCBI Taxonomy" id="303405"/>
    <lineage>
        <taxon>Eukaryota</taxon>
        <taxon>Sar</taxon>
        <taxon>Stramenopiles</taxon>
        <taxon>Ochrophyta</taxon>
        <taxon>Bacillariophyta</taxon>
        <taxon>Bacillariophyceae</taxon>
        <taxon>Bacillariophycidae</taxon>
        <taxon>Bacillariales</taxon>
        <taxon>Bacillariaceae</taxon>
        <taxon>Nitzschia</taxon>
    </lineage>
</organism>
<comment type="caution">
    <text evidence="5">The sequence shown here is derived from an EMBL/GenBank/DDBJ whole genome shotgun (WGS) entry which is preliminary data.</text>
</comment>
<dbReference type="EMBL" id="JAGRRH010000014">
    <property type="protein sequence ID" value="KAG7358529.1"/>
    <property type="molecule type" value="Genomic_DNA"/>
</dbReference>
<proteinExistence type="inferred from homology"/>
<sequence length="223" mass="25329">MTSDNDGNDKHETIRRAKQELRKRIRRAMKELNDQDVQEQSSKVWQRVFQLPVYQSAQTVGVFLSMPHGEINTDGLIADCVQRGKTLYVPEVGKNFEHCDMELRKVELDEDPDPQFHKKWPTNKWNIPEPPGDMPVLAAQPGELDLVIMPGLAFDRSRNRLGQGKGYYDRFLARMKSSDKTLPLVAVALSPQLVEDVSIPVAEYDQPMDMVVLPDEVIGSLEA</sequence>
<dbReference type="PIRSF" id="PIRSF006806">
    <property type="entry name" value="FTHF_cligase"/>
    <property type="match status" value="1"/>
</dbReference>
<dbReference type="EC" id="6.3.3.2" evidence="2 3"/>
<dbReference type="GO" id="GO:0030272">
    <property type="term" value="F:5-formyltetrahydrofolate cyclo-ligase activity"/>
    <property type="evidence" value="ECO:0007669"/>
    <property type="project" value="UniProtKB-EC"/>
</dbReference>
<keyword evidence="3" id="KW-0479">Metal-binding</keyword>
<protein>
    <recommendedName>
        <fullName evidence="2 3">5-formyltetrahydrofolate cyclo-ligase</fullName>
        <ecNumber evidence="2 3">6.3.3.2</ecNumber>
    </recommendedName>
</protein>
<evidence type="ECO:0000256" key="1">
    <source>
        <dbReference type="ARBA" id="ARBA00036539"/>
    </source>
</evidence>
<keyword evidence="3" id="KW-0460">Magnesium</keyword>
<keyword evidence="3" id="KW-0067">ATP-binding</keyword>
<keyword evidence="3" id="KW-0547">Nucleotide-binding</keyword>
<gene>
    <name evidence="5" type="ORF">IV203_015118</name>
</gene>
<keyword evidence="4" id="KW-0175">Coiled coil</keyword>
<dbReference type="PANTHER" id="PTHR23407">
    <property type="entry name" value="ATPASE INHIBITOR/5-FORMYLTETRAHYDROFOLATE CYCLO-LIGASE"/>
    <property type="match status" value="1"/>
</dbReference>
<feature type="coiled-coil region" evidence="4">
    <location>
        <begin position="11"/>
        <end position="38"/>
    </location>
</feature>
<dbReference type="Proteomes" id="UP000693970">
    <property type="component" value="Unassembled WGS sequence"/>
</dbReference>
<comment type="cofactor">
    <cofactor evidence="3">
        <name>Mg(2+)</name>
        <dbReference type="ChEBI" id="CHEBI:18420"/>
    </cofactor>
</comment>
<evidence type="ECO:0000313" key="5">
    <source>
        <dbReference type="EMBL" id="KAG7358529.1"/>
    </source>
</evidence>
<dbReference type="GO" id="GO:0009396">
    <property type="term" value="P:folic acid-containing compound biosynthetic process"/>
    <property type="evidence" value="ECO:0007669"/>
    <property type="project" value="TreeGrafter"/>
</dbReference>
<evidence type="ECO:0000256" key="2">
    <source>
        <dbReference type="ARBA" id="ARBA00038966"/>
    </source>
</evidence>
<accession>A0A9K3PVC4</accession>
<dbReference type="AlphaFoldDB" id="A0A9K3PVC4"/>
<comment type="similarity">
    <text evidence="3">Belongs to the 5-formyltetrahydrofolate cyclo-ligase family.</text>
</comment>
<dbReference type="Pfam" id="PF01812">
    <property type="entry name" value="5-FTHF_cyc-lig"/>
    <property type="match status" value="1"/>
</dbReference>
<name>A0A9K3PVC4_9STRA</name>